<evidence type="ECO:0000313" key="1">
    <source>
        <dbReference type="EMBL" id="GGD29585.1"/>
    </source>
</evidence>
<protein>
    <recommendedName>
        <fullName evidence="3">JmjC domain-containing protein</fullName>
    </recommendedName>
</protein>
<reference evidence="2" key="1">
    <citation type="journal article" date="2019" name="Int. J. Syst. Evol. Microbiol.">
        <title>The Global Catalogue of Microorganisms (GCM) 10K type strain sequencing project: providing services to taxonomists for standard genome sequencing and annotation.</title>
        <authorList>
            <consortium name="The Broad Institute Genomics Platform"/>
            <consortium name="The Broad Institute Genome Sequencing Center for Infectious Disease"/>
            <person name="Wu L."/>
            <person name="Ma J."/>
        </authorList>
    </citation>
    <scope>NUCLEOTIDE SEQUENCE [LARGE SCALE GENOMIC DNA]</scope>
    <source>
        <strain evidence="2">CGMCC 1.15353</strain>
    </source>
</reference>
<dbReference type="Proteomes" id="UP000642571">
    <property type="component" value="Unassembled WGS sequence"/>
</dbReference>
<proteinExistence type="predicted"/>
<evidence type="ECO:0000313" key="2">
    <source>
        <dbReference type="Proteomes" id="UP000642571"/>
    </source>
</evidence>
<name>A0ABQ1QM16_9BACI</name>
<evidence type="ECO:0008006" key="3">
    <source>
        <dbReference type="Google" id="ProtNLM"/>
    </source>
</evidence>
<comment type="caution">
    <text evidence="1">The sequence shown here is derived from an EMBL/GenBank/DDBJ whole genome shotgun (WGS) entry which is preliminary data.</text>
</comment>
<organism evidence="1 2">
    <name type="scientific">Pontibacillus salipaludis</name>
    <dbReference type="NCBI Taxonomy" id="1697394"/>
    <lineage>
        <taxon>Bacteria</taxon>
        <taxon>Bacillati</taxon>
        <taxon>Bacillota</taxon>
        <taxon>Bacilli</taxon>
        <taxon>Bacillales</taxon>
        <taxon>Bacillaceae</taxon>
        <taxon>Pontibacillus</taxon>
    </lineage>
</organism>
<dbReference type="EMBL" id="BMIN01000032">
    <property type="protein sequence ID" value="GGD29585.1"/>
    <property type="molecule type" value="Genomic_DNA"/>
</dbReference>
<accession>A0ABQ1QM16</accession>
<dbReference type="RefSeq" id="WP_188656228.1">
    <property type="nucleotide sequence ID" value="NZ_BMIN01000032.1"/>
</dbReference>
<keyword evidence="2" id="KW-1185">Reference proteome</keyword>
<gene>
    <name evidence="1" type="ORF">GCM10011389_41420</name>
</gene>
<sequence length="417" mass="48374">MISFKELELDTNNFQIPASYIRNTNLDFSAVYEAPSKTLEEMSSQKLSNDSYKKSLRIYVDGEAREDLTEYILNNPPSSFSELEKWGEEKFKDQDFLVILNRVEKWNDSIVTWCDDLFKDAKGQINDELLHLEVTYFIGNTTYTPFGVHIDEISDALHLNLGPHNRYMYLWDPEVYKKLRGSSLPLTNPDNNFLAHSNRHLIQPDNWFFLPASKYYHIGENNDFTVSLAIALIKYDEDTLLQKICSSNKQESNIDLSIIVKRVLEEEFHREDGIIPLREISQSTEDQIKEVTKYILRIRSNLGFRVPTNTNTNDASVLSNWEYNSYSINQPFKILTLETDEEINLFARGNTISLIKNNSVIEIVRQLNLGKNINAAYLREQFGDYLSEKSFYSIISNLYKCGVIQVHELDENKSFSA</sequence>